<dbReference type="InterPro" id="IPR006059">
    <property type="entry name" value="SBP"/>
</dbReference>
<proteinExistence type="predicted"/>
<feature type="signal peptide" evidence="1">
    <location>
        <begin position="1"/>
        <end position="22"/>
    </location>
</feature>
<dbReference type="PROSITE" id="PS51257">
    <property type="entry name" value="PROKAR_LIPOPROTEIN"/>
    <property type="match status" value="1"/>
</dbReference>
<dbReference type="PANTHER" id="PTHR43649">
    <property type="entry name" value="ARABINOSE-BINDING PROTEIN-RELATED"/>
    <property type="match status" value="1"/>
</dbReference>
<dbReference type="InterPro" id="IPR006311">
    <property type="entry name" value="TAT_signal"/>
</dbReference>
<dbReference type="EMBL" id="MLCF01000047">
    <property type="protein sequence ID" value="OIV37611.1"/>
    <property type="molecule type" value="Genomic_DNA"/>
</dbReference>
<dbReference type="PROSITE" id="PS51318">
    <property type="entry name" value="TAT"/>
    <property type="match status" value="1"/>
</dbReference>
<gene>
    <name evidence="2" type="ORF">BIV57_10145</name>
</gene>
<organism evidence="2 3">
    <name type="scientific">Mangrovactinospora gilvigrisea</name>
    <dbReference type="NCBI Taxonomy" id="1428644"/>
    <lineage>
        <taxon>Bacteria</taxon>
        <taxon>Bacillati</taxon>
        <taxon>Actinomycetota</taxon>
        <taxon>Actinomycetes</taxon>
        <taxon>Kitasatosporales</taxon>
        <taxon>Streptomycetaceae</taxon>
        <taxon>Mangrovactinospora</taxon>
    </lineage>
</organism>
<dbReference type="SUPFAM" id="SSF53850">
    <property type="entry name" value="Periplasmic binding protein-like II"/>
    <property type="match status" value="1"/>
</dbReference>
<dbReference type="PANTHER" id="PTHR43649:SF32">
    <property type="entry name" value="SUGAR BINDING SECRETED PROTEIN"/>
    <property type="match status" value="1"/>
</dbReference>
<reference evidence="2 3" key="1">
    <citation type="submission" date="2016-10" db="EMBL/GenBank/DDBJ databases">
        <title>Genome sequence of Streptomyces gilvigriseus MUSC 26.</title>
        <authorList>
            <person name="Lee L.-H."/>
            <person name="Ser H.-L."/>
        </authorList>
    </citation>
    <scope>NUCLEOTIDE SEQUENCE [LARGE SCALE GENOMIC DNA]</scope>
    <source>
        <strain evidence="2 3">MUSC 26</strain>
    </source>
</reference>
<dbReference type="RefSeq" id="WP_071656428.1">
    <property type="nucleotide sequence ID" value="NZ_MLCF01000047.1"/>
</dbReference>
<evidence type="ECO:0000256" key="1">
    <source>
        <dbReference type="SAM" id="SignalP"/>
    </source>
</evidence>
<feature type="chain" id="PRO_5038376486" evidence="1">
    <location>
        <begin position="23"/>
        <end position="427"/>
    </location>
</feature>
<dbReference type="InterPro" id="IPR050490">
    <property type="entry name" value="Bact_solute-bd_prot1"/>
</dbReference>
<keyword evidence="1" id="KW-0732">Signal</keyword>
<dbReference type="AlphaFoldDB" id="A0A1J7BG09"/>
<dbReference type="Gene3D" id="3.40.190.10">
    <property type="entry name" value="Periplasmic binding protein-like II"/>
    <property type="match status" value="1"/>
</dbReference>
<keyword evidence="3" id="KW-1185">Reference proteome</keyword>
<protein>
    <submittedName>
        <fullName evidence="2">ABC transporter substrate-binding protein</fullName>
    </submittedName>
</protein>
<comment type="caution">
    <text evidence="2">The sequence shown here is derived from an EMBL/GenBank/DDBJ whole genome shotgun (WGS) entry which is preliminary data.</text>
</comment>
<accession>A0A1J7BG09</accession>
<evidence type="ECO:0000313" key="2">
    <source>
        <dbReference type="EMBL" id="OIV37611.1"/>
    </source>
</evidence>
<name>A0A1J7BG09_9ACTN</name>
<dbReference type="STRING" id="1428644.BIV57_10145"/>
<dbReference type="Pfam" id="PF13416">
    <property type="entry name" value="SBP_bac_8"/>
    <property type="match status" value="1"/>
</dbReference>
<evidence type="ECO:0000313" key="3">
    <source>
        <dbReference type="Proteomes" id="UP000243342"/>
    </source>
</evidence>
<dbReference type="Proteomes" id="UP000243342">
    <property type="component" value="Unassembled WGS sequence"/>
</dbReference>
<sequence>MPVSRRRFLGLGAGGAAGAALALSGCGSGGAALSGPDQVNLWTWNRSVSDKLTTLAAKKGIPGDSSKKLIYTKIGGNYKQKILTALAGKSSIPDIMGMNSDVASYFPDADVFWDLRELGAESVKSEYLDWKWQQGVAPDGRMLAFPMDAGPTALFYRADIFAKAGLPTDPQEIAAMAPDWPSYLKMATQLRKKVPGSVIVPTMSEAYGELTGQLPKLYMTKDNHYIGDQDHIKQAFDMAYKVVKDGLSANAQGPDVNAIITNGKQPCQIGAVWWGLIYPVGSAPQTSGKWRVAMPPGGPGNSGGSFLAIPKQARNPQAAMDLIKWLQSPKNQASAFGEMQLFPSTPAAYKDPALAAPQKFYGGQRTIDVFGTVAQKVPGAYLSAYDDIISTQFGNEIPNVEGGKSPEAAWKTIQENVKRELTRVGVM</sequence>
<dbReference type="OrthoDB" id="2515046at2"/>